<dbReference type="InterPro" id="IPR036259">
    <property type="entry name" value="MFS_trans_sf"/>
</dbReference>
<evidence type="ECO:0000259" key="7">
    <source>
        <dbReference type="PROSITE" id="PS50850"/>
    </source>
</evidence>
<feature type="transmembrane region" description="Helical" evidence="6">
    <location>
        <begin position="587"/>
        <end position="607"/>
    </location>
</feature>
<feature type="transmembrane region" description="Helical" evidence="6">
    <location>
        <begin position="386"/>
        <end position="405"/>
    </location>
</feature>
<feature type="region of interest" description="Disordered" evidence="5">
    <location>
        <begin position="74"/>
        <end position="144"/>
    </location>
</feature>
<feature type="transmembrane region" description="Helical" evidence="6">
    <location>
        <begin position="411"/>
        <end position="430"/>
    </location>
</feature>
<keyword evidence="9" id="KW-1185">Reference proteome</keyword>
<dbReference type="InterPro" id="IPR011701">
    <property type="entry name" value="MFS"/>
</dbReference>
<feature type="transmembrane region" description="Helical" evidence="6">
    <location>
        <begin position="355"/>
        <end position="374"/>
    </location>
</feature>
<dbReference type="PANTHER" id="PTHR23502:SF12">
    <property type="entry name" value="MULTIDRUG TRANSPORTER, PUTATIVE (AFU_ORTHOLOGUE AFUA_1G06440)-RELATED"/>
    <property type="match status" value="1"/>
</dbReference>
<dbReference type="EMBL" id="JAWRVI010000009">
    <property type="protein sequence ID" value="KAK4092346.1"/>
    <property type="molecule type" value="Genomic_DNA"/>
</dbReference>
<evidence type="ECO:0000256" key="4">
    <source>
        <dbReference type="ARBA" id="ARBA00023136"/>
    </source>
</evidence>
<evidence type="ECO:0000256" key="6">
    <source>
        <dbReference type="SAM" id="Phobius"/>
    </source>
</evidence>
<feature type="transmembrane region" description="Helical" evidence="6">
    <location>
        <begin position="549"/>
        <end position="575"/>
    </location>
</feature>
<feature type="region of interest" description="Disordered" evidence="5">
    <location>
        <begin position="756"/>
        <end position="784"/>
    </location>
</feature>
<dbReference type="Proteomes" id="UP001287286">
    <property type="component" value="Unassembled WGS sequence"/>
</dbReference>
<evidence type="ECO:0000313" key="8">
    <source>
        <dbReference type="EMBL" id="KAK4092346.1"/>
    </source>
</evidence>
<feature type="domain" description="Major facilitator superfamily (MFS) profile" evidence="7">
    <location>
        <begin position="321"/>
        <end position="784"/>
    </location>
</feature>
<dbReference type="InterPro" id="IPR020846">
    <property type="entry name" value="MFS_dom"/>
</dbReference>
<name>A0ABR0C8E5_PURLI</name>
<dbReference type="PANTHER" id="PTHR23502">
    <property type="entry name" value="MAJOR FACILITATOR SUPERFAMILY"/>
    <property type="match status" value="1"/>
</dbReference>
<evidence type="ECO:0000256" key="1">
    <source>
        <dbReference type="ARBA" id="ARBA00004141"/>
    </source>
</evidence>
<gene>
    <name evidence="8" type="ORF">Purlil1_3599</name>
</gene>
<reference evidence="8 9" key="1">
    <citation type="journal article" date="2024" name="Microbiol. Resour. Announc.">
        <title>Genome annotations for the ascomycete fungi Trichoderma harzianum, Trichoderma aggressivum, and Purpureocillium lilacinum.</title>
        <authorList>
            <person name="Beijen E.P.W."/>
            <person name="Ohm R.A."/>
        </authorList>
    </citation>
    <scope>NUCLEOTIDE SEQUENCE [LARGE SCALE GENOMIC DNA]</scope>
    <source>
        <strain evidence="8 9">CBS 150709</strain>
    </source>
</reference>
<feature type="transmembrane region" description="Helical" evidence="6">
    <location>
        <begin position="723"/>
        <end position="743"/>
    </location>
</feature>
<comment type="subcellular location">
    <subcellularLocation>
        <location evidence="1">Membrane</location>
        <topology evidence="1">Multi-pass membrane protein</topology>
    </subcellularLocation>
</comment>
<protein>
    <recommendedName>
        <fullName evidence="7">Major facilitator superfamily (MFS) profile domain-containing protein</fullName>
    </recommendedName>
</protein>
<dbReference type="PROSITE" id="PS50850">
    <property type="entry name" value="MFS"/>
    <property type="match status" value="1"/>
</dbReference>
<proteinExistence type="predicted"/>
<keyword evidence="4 6" id="KW-0472">Membrane</keyword>
<evidence type="ECO:0000256" key="3">
    <source>
        <dbReference type="ARBA" id="ARBA00022989"/>
    </source>
</evidence>
<sequence length="784" mass="84377">MDKASTRTTRALLAKGEQAGGPIRPDRRPLFSTGGGPEQKVSVRLSDSRVALLPRSSAPPSGVIERVIIPVAREERPRGSSSGFAAPEPSCSIEQQQTDASVPSPADKKSPKARTASLSLPGWNADGTHPATRPSSRPPIKSASLASSASRAECVGYVGPPGSAHLSLSLCQVSGKNAPGVIQTGTSISRLSTRLGVGEGGAAAAAAMTRPPGHARSRFFFLSERTCSREMRRSNNPSSLPRSKPLGRPVQGSITMATASPGRQEAAAQQHCRTTPSATSSTEAIMLSDLTSERPEEFQVTFDSDDPEDPKNWPTWYRVWVMVTVSFCAWVVVLYSTSYTSAVPGLREEFHVSRVAGTMGMTAYLLGLAVGSLIAPPLSELYGRRVVYLGCLCCWAVFVIPGGLAQSLASIIAVRLISGLFGAALVSNGPGTIVDVSKPEHLAMGMSLYSLGPFNGPVLGPLIGGFVYEGLGWRWTNWMVLVLGGVSILMMLTVKETYAPEILRRKAARLRNKSGNPQWWCRYDQRCSSMRLILVNLRRPCVLFFTEPIVWFINVWNALIYGILYLCFVAYPVVFSHHRGWGPGLTGMSYLGIGVGIVLAIVAEPLIRRLINSRGRDPKTGKPPPEAAALVMAIGSLLTPIGQLGFSWTCLPKTIHWAIPICFGIPFGAGNTLSFIYSSNYLAGAYGIYAASALASNAVIRSLFGAGLPLAGAKMYQAMTPQLAGTLCGVLEVAMIPIPFVFWRYGRRIRDKSKTIRQLREESDSNDSSASDESRPESRDDREK</sequence>
<evidence type="ECO:0000256" key="5">
    <source>
        <dbReference type="SAM" id="MobiDB-lite"/>
    </source>
</evidence>
<feature type="transmembrane region" description="Helical" evidence="6">
    <location>
        <begin position="654"/>
        <end position="676"/>
    </location>
</feature>
<feature type="compositionally biased region" description="Polar residues" evidence="5">
    <location>
        <begin position="271"/>
        <end position="281"/>
    </location>
</feature>
<evidence type="ECO:0000256" key="2">
    <source>
        <dbReference type="ARBA" id="ARBA00022692"/>
    </source>
</evidence>
<comment type="caution">
    <text evidence="8">The sequence shown here is derived from an EMBL/GenBank/DDBJ whole genome shotgun (WGS) entry which is preliminary data.</text>
</comment>
<feature type="compositionally biased region" description="Polar residues" evidence="5">
    <location>
        <begin position="92"/>
        <end position="101"/>
    </location>
</feature>
<dbReference type="Gene3D" id="1.20.1250.20">
    <property type="entry name" value="MFS general substrate transporter like domains"/>
    <property type="match status" value="1"/>
</dbReference>
<accession>A0ABR0C8E5</accession>
<keyword evidence="3 6" id="KW-1133">Transmembrane helix</keyword>
<organism evidence="8 9">
    <name type="scientific">Purpureocillium lilacinum</name>
    <name type="common">Paecilomyces lilacinus</name>
    <dbReference type="NCBI Taxonomy" id="33203"/>
    <lineage>
        <taxon>Eukaryota</taxon>
        <taxon>Fungi</taxon>
        <taxon>Dikarya</taxon>
        <taxon>Ascomycota</taxon>
        <taxon>Pezizomycotina</taxon>
        <taxon>Sordariomycetes</taxon>
        <taxon>Hypocreomycetidae</taxon>
        <taxon>Hypocreales</taxon>
        <taxon>Ophiocordycipitaceae</taxon>
        <taxon>Purpureocillium</taxon>
    </lineage>
</organism>
<feature type="transmembrane region" description="Helical" evidence="6">
    <location>
        <begin position="688"/>
        <end position="711"/>
    </location>
</feature>
<feature type="transmembrane region" description="Helical" evidence="6">
    <location>
        <begin position="316"/>
        <end position="335"/>
    </location>
</feature>
<dbReference type="CDD" id="cd17323">
    <property type="entry name" value="MFS_Tpo1_MDR_like"/>
    <property type="match status" value="1"/>
</dbReference>
<feature type="transmembrane region" description="Helical" evidence="6">
    <location>
        <begin position="475"/>
        <end position="494"/>
    </location>
</feature>
<feature type="region of interest" description="Disordered" evidence="5">
    <location>
        <begin position="1"/>
        <end position="43"/>
    </location>
</feature>
<feature type="transmembrane region" description="Helical" evidence="6">
    <location>
        <begin position="442"/>
        <end position="463"/>
    </location>
</feature>
<feature type="transmembrane region" description="Helical" evidence="6">
    <location>
        <begin position="627"/>
        <end position="648"/>
    </location>
</feature>
<dbReference type="SUPFAM" id="SSF103473">
    <property type="entry name" value="MFS general substrate transporter"/>
    <property type="match status" value="1"/>
</dbReference>
<evidence type="ECO:0000313" key="9">
    <source>
        <dbReference type="Proteomes" id="UP001287286"/>
    </source>
</evidence>
<feature type="compositionally biased region" description="Low complexity" evidence="5">
    <location>
        <begin position="234"/>
        <end position="246"/>
    </location>
</feature>
<keyword evidence="2 6" id="KW-0812">Transmembrane</keyword>
<feature type="compositionally biased region" description="Basic and acidic residues" evidence="5">
    <location>
        <begin position="772"/>
        <end position="784"/>
    </location>
</feature>
<feature type="region of interest" description="Disordered" evidence="5">
    <location>
        <begin position="230"/>
        <end position="281"/>
    </location>
</feature>
<dbReference type="Pfam" id="PF07690">
    <property type="entry name" value="MFS_1"/>
    <property type="match status" value="1"/>
</dbReference>